<evidence type="ECO:0000256" key="12">
    <source>
        <dbReference type="ARBA" id="ARBA00049954"/>
    </source>
</evidence>
<evidence type="ECO:0000256" key="6">
    <source>
        <dbReference type="ARBA" id="ARBA00022679"/>
    </source>
</evidence>
<dbReference type="SUPFAM" id="SSF55060">
    <property type="entry name" value="GHMP Kinase, C-terminal domain"/>
    <property type="match status" value="1"/>
</dbReference>
<dbReference type="InterPro" id="IPR013750">
    <property type="entry name" value="GHMP_kinase_C_dom"/>
</dbReference>
<evidence type="ECO:0000256" key="2">
    <source>
        <dbReference type="ARBA" id="ARBA00007370"/>
    </source>
</evidence>
<evidence type="ECO:0000256" key="13">
    <source>
        <dbReference type="HAMAP-Rule" id="MF_00384"/>
    </source>
</evidence>
<dbReference type="InterPro" id="IPR036554">
    <property type="entry name" value="GHMP_kinase_C_sf"/>
</dbReference>
<evidence type="ECO:0000256" key="5">
    <source>
        <dbReference type="ARBA" id="ARBA00022605"/>
    </source>
</evidence>
<dbReference type="PANTHER" id="PTHR20861">
    <property type="entry name" value="HOMOSERINE/4-DIPHOSPHOCYTIDYL-2-C-METHYL-D-ERYTHRITOL KINASE"/>
    <property type="match status" value="1"/>
</dbReference>
<keyword evidence="13" id="KW-0963">Cytoplasm</keyword>
<evidence type="ECO:0000256" key="8">
    <source>
        <dbReference type="ARBA" id="ARBA00022741"/>
    </source>
</evidence>
<dbReference type="PRINTS" id="PR00958">
    <property type="entry name" value="HOMSERKINASE"/>
</dbReference>
<keyword evidence="9 13" id="KW-0418">Kinase</keyword>
<evidence type="ECO:0000313" key="17">
    <source>
        <dbReference type="Proteomes" id="UP001597497"/>
    </source>
</evidence>
<evidence type="ECO:0000256" key="9">
    <source>
        <dbReference type="ARBA" id="ARBA00022777"/>
    </source>
</evidence>
<keyword evidence="17" id="KW-1185">Reference proteome</keyword>
<evidence type="ECO:0000256" key="4">
    <source>
        <dbReference type="ARBA" id="ARBA00017858"/>
    </source>
</evidence>
<evidence type="ECO:0000256" key="1">
    <source>
        <dbReference type="ARBA" id="ARBA00005015"/>
    </source>
</evidence>
<evidence type="ECO:0000256" key="11">
    <source>
        <dbReference type="ARBA" id="ARBA00049375"/>
    </source>
</evidence>
<dbReference type="InterPro" id="IPR014721">
    <property type="entry name" value="Ribsml_uS5_D2-typ_fold_subgr"/>
</dbReference>
<dbReference type="Pfam" id="PF00288">
    <property type="entry name" value="GHMP_kinases_N"/>
    <property type="match status" value="1"/>
</dbReference>
<keyword evidence="8 13" id="KW-0547">Nucleotide-binding</keyword>
<dbReference type="RefSeq" id="WP_379927856.1">
    <property type="nucleotide sequence ID" value="NZ_JBHUMM010000002.1"/>
</dbReference>
<comment type="catalytic activity">
    <reaction evidence="11 13">
        <text>L-homoserine + ATP = O-phospho-L-homoserine + ADP + H(+)</text>
        <dbReference type="Rhea" id="RHEA:13985"/>
        <dbReference type="ChEBI" id="CHEBI:15378"/>
        <dbReference type="ChEBI" id="CHEBI:30616"/>
        <dbReference type="ChEBI" id="CHEBI:57476"/>
        <dbReference type="ChEBI" id="CHEBI:57590"/>
        <dbReference type="ChEBI" id="CHEBI:456216"/>
        <dbReference type="EC" id="2.7.1.39"/>
    </reaction>
</comment>
<dbReference type="InterPro" id="IPR020568">
    <property type="entry name" value="Ribosomal_Su5_D2-typ_SF"/>
</dbReference>
<keyword evidence="5 13" id="KW-0028">Amino-acid biosynthesis</keyword>
<protein>
    <recommendedName>
        <fullName evidence="4 13">Homoserine kinase</fullName>
        <shortName evidence="13">HK</shortName>
        <shortName evidence="13">HSK</shortName>
        <ecNumber evidence="3 13">2.7.1.39</ecNumber>
    </recommendedName>
</protein>
<dbReference type="NCBIfam" id="NF002288">
    <property type="entry name" value="PRK01212.1-4"/>
    <property type="match status" value="1"/>
</dbReference>
<comment type="similarity">
    <text evidence="2 13">Belongs to the GHMP kinase family. Homoserine kinase subfamily.</text>
</comment>
<keyword evidence="6 13" id="KW-0808">Transferase</keyword>
<dbReference type="GO" id="GO:0004413">
    <property type="term" value="F:homoserine kinase activity"/>
    <property type="evidence" value="ECO:0007669"/>
    <property type="project" value="UniProtKB-EC"/>
</dbReference>
<dbReference type="Pfam" id="PF08544">
    <property type="entry name" value="GHMP_kinases_C"/>
    <property type="match status" value="1"/>
</dbReference>
<keyword evidence="10 13" id="KW-0067">ATP-binding</keyword>
<feature type="domain" description="GHMP kinase N-terminal" evidence="14">
    <location>
        <begin position="60"/>
        <end position="142"/>
    </location>
</feature>
<evidence type="ECO:0000259" key="15">
    <source>
        <dbReference type="Pfam" id="PF08544"/>
    </source>
</evidence>
<keyword evidence="7 13" id="KW-0791">Threonine biosynthesis</keyword>
<dbReference type="HAMAP" id="MF_00384">
    <property type="entry name" value="Homoser_kinase"/>
    <property type="match status" value="1"/>
</dbReference>
<dbReference type="PIRSF" id="PIRSF000676">
    <property type="entry name" value="Homoser_kin"/>
    <property type="match status" value="1"/>
</dbReference>
<comment type="caution">
    <text evidence="16">The sequence shown here is derived from an EMBL/GenBank/DDBJ whole genome shotgun (WGS) entry which is preliminary data.</text>
</comment>
<dbReference type="Gene3D" id="3.30.70.890">
    <property type="entry name" value="GHMP kinase, C-terminal domain"/>
    <property type="match status" value="1"/>
</dbReference>
<dbReference type="EMBL" id="JBHUMM010000002">
    <property type="protein sequence ID" value="MFD2670468.1"/>
    <property type="molecule type" value="Genomic_DNA"/>
</dbReference>
<comment type="subcellular location">
    <subcellularLocation>
        <location evidence="13">Cytoplasm</location>
    </subcellularLocation>
</comment>
<evidence type="ECO:0000256" key="10">
    <source>
        <dbReference type="ARBA" id="ARBA00022840"/>
    </source>
</evidence>
<comment type="pathway">
    <text evidence="1 13">Amino-acid biosynthesis; L-threonine biosynthesis; L-threonine from L-aspartate: step 4/5.</text>
</comment>
<evidence type="ECO:0000256" key="3">
    <source>
        <dbReference type="ARBA" id="ARBA00012078"/>
    </source>
</evidence>
<dbReference type="PANTHER" id="PTHR20861:SF1">
    <property type="entry name" value="HOMOSERINE KINASE"/>
    <property type="match status" value="1"/>
</dbReference>
<dbReference type="InterPro" id="IPR006203">
    <property type="entry name" value="GHMP_knse_ATP-bd_CS"/>
</dbReference>
<evidence type="ECO:0000259" key="14">
    <source>
        <dbReference type="Pfam" id="PF00288"/>
    </source>
</evidence>
<sequence>MSRNNVLVRVPASTANMGPGFDSLGLALPQYLWVRMSISEHTAIRLHGDHLNGIPTTKSNLIYKMAQQVFDKVGFQQPELDLDVYSDIPLTRGMGSSAAAIIAGLVAANELSGATLSDDELFQMAAMKEGHPDNVGAALYGGMVVTSMDEDRASVVRLSPPSDLACLLVVPDFQLSTEKARTVLPAQFSREDAVYNVSHASLLVAAMATGELELIATGMQDRLHQPYRSSLVPGMEEILSSATSYGALGVALSGAGPTLIAFLRADSSRREELERFMLGRLHQEGIAAEAYLLRPDGQGVYVVEDPSAEPHPFDASKGEIHSC</sequence>
<accession>A0ABW5R5Z8</accession>
<dbReference type="Gene3D" id="3.30.230.10">
    <property type="match status" value="1"/>
</dbReference>
<dbReference type="SUPFAM" id="SSF54211">
    <property type="entry name" value="Ribosomal protein S5 domain 2-like"/>
    <property type="match status" value="1"/>
</dbReference>
<dbReference type="NCBIfam" id="TIGR00191">
    <property type="entry name" value="thrB"/>
    <property type="match status" value="1"/>
</dbReference>
<name>A0ABW5R5Z8_9BACL</name>
<dbReference type="PROSITE" id="PS00627">
    <property type="entry name" value="GHMP_KINASES_ATP"/>
    <property type="match status" value="1"/>
</dbReference>
<feature type="domain" description="GHMP kinase C-terminal" evidence="15">
    <location>
        <begin position="204"/>
        <end position="275"/>
    </location>
</feature>
<proteinExistence type="inferred from homology"/>
<dbReference type="EC" id="2.7.1.39" evidence="3 13"/>
<evidence type="ECO:0000313" key="16">
    <source>
        <dbReference type="EMBL" id="MFD2670468.1"/>
    </source>
</evidence>
<comment type="function">
    <text evidence="12 13">Catalyzes the ATP-dependent phosphorylation of L-homoserine to L-homoserine phosphate.</text>
</comment>
<organism evidence="16 17">
    <name type="scientific">Marinicrinis sediminis</name>
    <dbReference type="NCBI Taxonomy" id="1652465"/>
    <lineage>
        <taxon>Bacteria</taxon>
        <taxon>Bacillati</taxon>
        <taxon>Bacillota</taxon>
        <taxon>Bacilli</taxon>
        <taxon>Bacillales</taxon>
        <taxon>Paenibacillaceae</taxon>
    </lineage>
</organism>
<dbReference type="InterPro" id="IPR000870">
    <property type="entry name" value="Homoserine_kinase"/>
</dbReference>
<evidence type="ECO:0000256" key="7">
    <source>
        <dbReference type="ARBA" id="ARBA00022697"/>
    </source>
</evidence>
<gene>
    <name evidence="13 16" type="primary">thrB</name>
    <name evidence="16" type="ORF">ACFSUC_02455</name>
</gene>
<reference evidence="17" key="1">
    <citation type="journal article" date="2019" name="Int. J. Syst. Evol. Microbiol.">
        <title>The Global Catalogue of Microorganisms (GCM) 10K type strain sequencing project: providing services to taxonomists for standard genome sequencing and annotation.</title>
        <authorList>
            <consortium name="The Broad Institute Genomics Platform"/>
            <consortium name="The Broad Institute Genome Sequencing Center for Infectious Disease"/>
            <person name="Wu L."/>
            <person name="Ma J."/>
        </authorList>
    </citation>
    <scope>NUCLEOTIDE SEQUENCE [LARGE SCALE GENOMIC DNA]</scope>
    <source>
        <strain evidence="17">KCTC 33676</strain>
    </source>
</reference>
<dbReference type="Proteomes" id="UP001597497">
    <property type="component" value="Unassembled WGS sequence"/>
</dbReference>
<feature type="binding site" evidence="13">
    <location>
        <begin position="89"/>
        <end position="99"/>
    </location>
    <ligand>
        <name>ATP</name>
        <dbReference type="ChEBI" id="CHEBI:30616"/>
    </ligand>
</feature>
<dbReference type="InterPro" id="IPR006204">
    <property type="entry name" value="GHMP_kinase_N_dom"/>
</dbReference>